<dbReference type="GO" id="GO:0005634">
    <property type="term" value="C:nucleus"/>
    <property type="evidence" value="ECO:0007669"/>
    <property type="project" value="UniProtKB-SubCell"/>
</dbReference>
<keyword evidence="7" id="KW-0234">DNA repair</keyword>
<evidence type="ECO:0000259" key="11">
    <source>
        <dbReference type="Pfam" id="PF24105"/>
    </source>
</evidence>
<evidence type="ECO:0000256" key="8">
    <source>
        <dbReference type="ARBA" id="ARBA00023242"/>
    </source>
</evidence>
<feature type="domain" description="CAF1B/HIR1 beta-propeller" evidence="11">
    <location>
        <begin position="3"/>
        <end position="120"/>
    </location>
</feature>
<dbReference type="GO" id="GO:0006334">
    <property type="term" value="P:nucleosome assembly"/>
    <property type="evidence" value="ECO:0007669"/>
    <property type="project" value="TreeGrafter"/>
</dbReference>
<keyword evidence="13" id="KW-1185">Reference proteome</keyword>
<dbReference type="InterPro" id="IPR001680">
    <property type="entry name" value="WD40_rpt"/>
</dbReference>
<dbReference type="Proteomes" id="UP000789342">
    <property type="component" value="Unassembled WGS sequence"/>
</dbReference>
<keyword evidence="3 9" id="KW-0853">WD repeat</keyword>
<reference evidence="12" key="1">
    <citation type="submission" date="2021-06" db="EMBL/GenBank/DDBJ databases">
        <authorList>
            <person name="Kallberg Y."/>
            <person name="Tangrot J."/>
            <person name="Rosling A."/>
        </authorList>
    </citation>
    <scope>NUCLEOTIDE SEQUENCE</scope>
    <source>
        <strain evidence="12">CL551</strain>
    </source>
</reference>
<protein>
    <submittedName>
        <fullName evidence="12">17282_t:CDS:1</fullName>
    </submittedName>
</protein>
<name>A0A9N9NB28_9GLOM</name>
<feature type="non-terminal residue" evidence="12">
    <location>
        <position position="1"/>
    </location>
</feature>
<evidence type="ECO:0000256" key="4">
    <source>
        <dbReference type="ARBA" id="ARBA00022737"/>
    </source>
</evidence>
<dbReference type="Gene3D" id="2.130.10.10">
    <property type="entry name" value="YVTN repeat-like/Quinoprotein amine dehydrogenase"/>
    <property type="match status" value="1"/>
</dbReference>
<dbReference type="GO" id="GO:0006335">
    <property type="term" value="P:DNA replication-dependent chromatin assembly"/>
    <property type="evidence" value="ECO:0007669"/>
    <property type="project" value="InterPro"/>
</dbReference>
<accession>A0A9N9NB28</accession>
<sequence length="121" mass="13438">LTMKAKTLQIRWHESTLAIYSVHFQSGKTGRFATGGLDCNVMIWKLAKNQKALPHVAYLSMLKRHTAPVNVVRFSPNGELLASAGDDGVICLWKLLENNDSTSSFGEDFDGGSNRDPETWK</sequence>
<gene>
    <name evidence="12" type="ORF">AMORRO_LOCUS13198</name>
</gene>
<dbReference type="EMBL" id="CAJVPV010021708">
    <property type="protein sequence ID" value="CAG8718785.1"/>
    <property type="molecule type" value="Genomic_DNA"/>
</dbReference>
<dbReference type="PANTHER" id="PTHR15271:SF4">
    <property type="entry name" value="CHROMATIN ASSEMBLY FACTOR 1 SUBUNIT B"/>
    <property type="match status" value="1"/>
</dbReference>
<dbReference type="InterPro" id="IPR045145">
    <property type="entry name" value="PTHR15271"/>
</dbReference>
<dbReference type="PROSITE" id="PS50082">
    <property type="entry name" value="WD_REPEATS_2"/>
    <property type="match status" value="1"/>
</dbReference>
<evidence type="ECO:0000256" key="7">
    <source>
        <dbReference type="ARBA" id="ARBA00023204"/>
    </source>
</evidence>
<dbReference type="GO" id="GO:0033186">
    <property type="term" value="C:CAF-1 complex"/>
    <property type="evidence" value="ECO:0007669"/>
    <property type="project" value="TreeGrafter"/>
</dbReference>
<dbReference type="AlphaFoldDB" id="A0A9N9NB28"/>
<evidence type="ECO:0000313" key="12">
    <source>
        <dbReference type="EMBL" id="CAG8718785.1"/>
    </source>
</evidence>
<feature type="non-terminal residue" evidence="12">
    <location>
        <position position="121"/>
    </location>
</feature>
<evidence type="ECO:0000313" key="13">
    <source>
        <dbReference type="Proteomes" id="UP000789342"/>
    </source>
</evidence>
<dbReference type="OrthoDB" id="71227at2759"/>
<dbReference type="PROSITE" id="PS50294">
    <property type="entry name" value="WD_REPEATS_REGION"/>
    <property type="match status" value="1"/>
</dbReference>
<keyword evidence="6" id="KW-0156">Chromatin regulator</keyword>
<dbReference type="SMART" id="SM00320">
    <property type="entry name" value="WD40"/>
    <property type="match status" value="2"/>
</dbReference>
<dbReference type="InterPro" id="IPR015943">
    <property type="entry name" value="WD40/YVTN_repeat-like_dom_sf"/>
</dbReference>
<evidence type="ECO:0000256" key="3">
    <source>
        <dbReference type="ARBA" id="ARBA00022574"/>
    </source>
</evidence>
<evidence type="ECO:0000256" key="1">
    <source>
        <dbReference type="ARBA" id="ARBA00004123"/>
    </source>
</evidence>
<dbReference type="PANTHER" id="PTHR15271">
    <property type="entry name" value="CHROMATIN ASSEMBLY FACTOR 1 SUBUNIT B"/>
    <property type="match status" value="1"/>
</dbReference>
<evidence type="ECO:0000256" key="5">
    <source>
        <dbReference type="ARBA" id="ARBA00022763"/>
    </source>
</evidence>
<comment type="caution">
    <text evidence="12">The sequence shown here is derived from an EMBL/GenBank/DDBJ whole genome shotgun (WGS) entry which is preliminary data.</text>
</comment>
<dbReference type="InterPro" id="IPR036322">
    <property type="entry name" value="WD40_repeat_dom_sf"/>
</dbReference>
<evidence type="ECO:0000256" key="10">
    <source>
        <dbReference type="SAM" id="MobiDB-lite"/>
    </source>
</evidence>
<keyword evidence="5" id="KW-0227">DNA damage</keyword>
<keyword evidence="8" id="KW-0539">Nucleus</keyword>
<evidence type="ECO:0000256" key="9">
    <source>
        <dbReference type="PROSITE-ProRule" id="PRU00221"/>
    </source>
</evidence>
<dbReference type="InterPro" id="IPR055410">
    <property type="entry name" value="Beta-prop_CAF1B_HIR1"/>
</dbReference>
<dbReference type="Pfam" id="PF24105">
    <property type="entry name" value="Beta-prop_CAF1B_HIR1"/>
    <property type="match status" value="1"/>
</dbReference>
<evidence type="ECO:0000256" key="6">
    <source>
        <dbReference type="ARBA" id="ARBA00022853"/>
    </source>
</evidence>
<comment type="similarity">
    <text evidence="2">Belongs to the WD repeat HIR1 family.</text>
</comment>
<keyword evidence="4" id="KW-0677">Repeat</keyword>
<dbReference type="SUPFAM" id="SSF50978">
    <property type="entry name" value="WD40 repeat-like"/>
    <property type="match status" value="1"/>
</dbReference>
<organism evidence="12 13">
    <name type="scientific">Acaulospora morrowiae</name>
    <dbReference type="NCBI Taxonomy" id="94023"/>
    <lineage>
        <taxon>Eukaryota</taxon>
        <taxon>Fungi</taxon>
        <taxon>Fungi incertae sedis</taxon>
        <taxon>Mucoromycota</taxon>
        <taxon>Glomeromycotina</taxon>
        <taxon>Glomeromycetes</taxon>
        <taxon>Diversisporales</taxon>
        <taxon>Acaulosporaceae</taxon>
        <taxon>Acaulospora</taxon>
    </lineage>
</organism>
<dbReference type="GO" id="GO:0006281">
    <property type="term" value="P:DNA repair"/>
    <property type="evidence" value="ECO:0007669"/>
    <property type="project" value="UniProtKB-KW"/>
</dbReference>
<proteinExistence type="inferred from homology"/>
<evidence type="ECO:0000256" key="2">
    <source>
        <dbReference type="ARBA" id="ARBA00007306"/>
    </source>
</evidence>
<feature type="region of interest" description="Disordered" evidence="10">
    <location>
        <begin position="100"/>
        <end position="121"/>
    </location>
</feature>
<comment type="subcellular location">
    <subcellularLocation>
        <location evidence="1">Nucleus</location>
    </subcellularLocation>
</comment>
<feature type="repeat" description="WD" evidence="9">
    <location>
        <begin position="62"/>
        <end position="103"/>
    </location>
</feature>